<feature type="coiled-coil region" evidence="1">
    <location>
        <begin position="930"/>
        <end position="964"/>
    </location>
</feature>
<keyword evidence="4" id="KW-1185">Reference proteome</keyword>
<evidence type="ECO:0000313" key="4">
    <source>
        <dbReference type="Proteomes" id="UP000199306"/>
    </source>
</evidence>
<feature type="region of interest" description="Disordered" evidence="2">
    <location>
        <begin position="1600"/>
        <end position="1638"/>
    </location>
</feature>
<evidence type="ECO:0000256" key="1">
    <source>
        <dbReference type="SAM" id="Coils"/>
    </source>
</evidence>
<gene>
    <name evidence="3" type="ORF">SAMN04515674_105323</name>
</gene>
<dbReference type="Proteomes" id="UP000199306">
    <property type="component" value="Unassembled WGS sequence"/>
</dbReference>
<proteinExistence type="predicted"/>
<dbReference type="STRING" id="1079859.SAMN04515674_105323"/>
<reference evidence="3 4" key="1">
    <citation type="submission" date="2016-10" db="EMBL/GenBank/DDBJ databases">
        <authorList>
            <person name="de Groot N.N."/>
        </authorList>
    </citation>
    <scope>NUCLEOTIDE SEQUENCE [LARGE SCALE GENOMIC DNA]</scope>
    <source>
        <strain evidence="4">E92,LMG 26720,CCM 7988</strain>
    </source>
</reference>
<evidence type="ECO:0000256" key="2">
    <source>
        <dbReference type="SAM" id="MobiDB-lite"/>
    </source>
</evidence>
<name>A0A1I5T1G0_9BACT</name>
<dbReference type="RefSeq" id="WP_092016941.1">
    <property type="nucleotide sequence ID" value="NZ_FOXH01000005.1"/>
</dbReference>
<organism evidence="3 4">
    <name type="scientific">Pseudarcicella hirudinis</name>
    <dbReference type="NCBI Taxonomy" id="1079859"/>
    <lineage>
        <taxon>Bacteria</taxon>
        <taxon>Pseudomonadati</taxon>
        <taxon>Bacteroidota</taxon>
        <taxon>Cytophagia</taxon>
        <taxon>Cytophagales</taxon>
        <taxon>Flectobacillaceae</taxon>
        <taxon>Pseudarcicella</taxon>
    </lineage>
</organism>
<accession>A0A1I5T1G0</accession>
<dbReference type="EMBL" id="FOXH01000005">
    <property type="protein sequence ID" value="SFP76853.1"/>
    <property type="molecule type" value="Genomic_DNA"/>
</dbReference>
<dbReference type="OrthoDB" id="900244at2"/>
<feature type="coiled-coil region" evidence="1">
    <location>
        <begin position="1382"/>
        <end position="1413"/>
    </location>
</feature>
<feature type="coiled-coil region" evidence="1">
    <location>
        <begin position="704"/>
        <end position="743"/>
    </location>
</feature>
<keyword evidence="1" id="KW-0175">Coiled coil</keyword>
<protein>
    <submittedName>
        <fullName evidence="3">Uncharacterized protein</fullName>
    </submittedName>
</protein>
<sequence>MAEKKTRYTIEAVSNLNTVVVDLSQIIELQKLQVEVTRDSSGKIIAAINEQKAAYDKLRAAQKEATLSASQEARVLTTQQIEQARLSSKTQIEEQRRITQESAVSTQSQITNARVLADQKIQEARRTTAQVSAESKALADQQVIEARKAATLEAIEARTSAKERILALRQTGESVDTLGDKLSGLAKLAAAAFSIQQARQFTNEVIDAKTKIDVFQQALLSMVDNKLLTDKINADLIQMALKSPFEVEELFQTTLKLKAMGVETNNLIPYMEALGNMAALVGKDRLPLIAKAMTDVQNKNTLMAQEIRQFTDNGIPLYDLLAKSMNKTKDEVISLAETHQIKFKDVEQAILQASQKGGLYYNQMVIQANSLGGAQSNLADKFFVAKGKIGDYFENTIKSGISSASKLIEVTIGSETAIGRLIDIVKSATAAFVTYQVAVNGAKLAEEAAAIASGAWNLVKKAGLVIQGEWILATSTSTFLLGAYTAEQEAAIIAARTFNTTLASNPFTLVAVALGTLVAGYYAYKASVADVVDLNGQETQAIIKQEVALKSLVSQAINAKVGTDERTSAIQRLQKEYPSLLGNIDSEKITNKQLEGILIGVNTQFERKIRLSVASAKAESLAQQAQEIETKRYEVLLALRQQNEALSEKYISDAEFIKKVQESLPRGSVVIGEQGEQMTLTSNSKKLQSYQALTSEVTRMYSEIEKASTRASNIQKENNKSELDDLKARLAQKLITKEQYDKAIEQLGLTAKNKTILSENELAALAYKTDKDITKAKKDELQKRAEAEIKAVNESNLTHDQAAAKIKSINLQLGKDLEALDAKVKEKKALNVNEVKEIELSTLSDTVANKKKILDNQAKQEIADINKNVKNKADAEKLILKVYEDLANAKTKLDKDAFQNAFILNGKEIELIKSHSDFEVITRNYTAKELLKIEESNSKLVENLREAQAKAEDARRVIEKMSAAKTASEKFEIVLEYGRKTSDEMMAQEVKRLDEQRKYLRMQVDLYATIFGTNSKAYQDLNSKLLKIDADYYKAKGSLDQKASTELLKIWSQEETLRRKNLSDTLKTVTDTFKNMTSVQDKFLDTTISSFRESYKQQVDLLADNTKAKIELLKKYQSKEEELIYGANQLRNYASFFSSLITQYEKFNQQRFQIQDTYNNKIASIQNELNSGIISGEEATSKKREAGLTKSLSVISSVTQGVVSLVSSVIDAGYKADLDKLERQKQNIQQFYSYQEDLIKKDYDNYISAIQARDKAKIDSIDAIEKAELDSLNKLEDQKVAIISAKSAEQLDTIKRNLDDTQTERQRKYEDDVTKSQQAEEDKLADLKKKLESGLITQDEYDAQETEIKRSGDAERTALKRTFEDDQTKLQRDYEAQRTQIQQDAENEKLRIHEEAEKQKTEISAKYEAQRTAITQQGINDKNAADAAYSSSMLALKQQELQQIDAIEKQKFEINKAQAKAQIIQQMILGEAALLPLYANPVTLPFAIAGAIAIATAGGILLSNISDTSYHSALSGDWSAGVNPGKSGGVGPGGERASDWFNLSEGEKTKRYLAYLTAKEGNINGNTEEKQNKYYEDMTVAAYKDLWQHDGKSAMQRYLADSPGETEGEVLKLNPNAPFTPGGTKASQPKQKGADGHEMPIDEFAYGLQRLPVYDWLVIAPSGGKGWRVKPRTEAWFNQGTEYVDLDNRYPTGKDNVPAYYQPSGEIMAIDRGERIIPAYLNDKLRGVSNKDLVDGFEYFKTIKAGLPKLVESMSMNYQMSFPDMPSDIKDDRTLNAILKLTDTLDKKKMLSVNIDGKKVTLDEIGAGYKSRYLENIYNRKI</sequence>
<feature type="region of interest" description="Disordered" evidence="2">
    <location>
        <begin position="1302"/>
        <end position="1321"/>
    </location>
</feature>
<evidence type="ECO:0000313" key="3">
    <source>
        <dbReference type="EMBL" id="SFP76853.1"/>
    </source>
</evidence>